<keyword evidence="3" id="KW-0732">Signal</keyword>
<feature type="chain" id="PRO_5044759800" evidence="3">
    <location>
        <begin position="22"/>
        <end position="457"/>
    </location>
</feature>
<name>A0ABD2KXL5_9BILA</name>
<gene>
    <name evidence="4" type="ORF">niasHT_014129</name>
</gene>
<feature type="compositionally biased region" description="Basic residues" evidence="1">
    <location>
        <begin position="436"/>
        <end position="448"/>
    </location>
</feature>
<keyword evidence="2" id="KW-0812">Transmembrane</keyword>
<feature type="compositionally biased region" description="Basic residues" evidence="1">
    <location>
        <begin position="356"/>
        <end position="367"/>
    </location>
</feature>
<dbReference type="Proteomes" id="UP001620626">
    <property type="component" value="Unassembled WGS sequence"/>
</dbReference>
<accession>A0ABD2KXL5</accession>
<evidence type="ECO:0000256" key="2">
    <source>
        <dbReference type="SAM" id="Phobius"/>
    </source>
</evidence>
<comment type="caution">
    <text evidence="4">The sequence shown here is derived from an EMBL/GenBank/DDBJ whole genome shotgun (WGS) entry which is preliminary data.</text>
</comment>
<dbReference type="EMBL" id="JBICBT010000616">
    <property type="protein sequence ID" value="KAL3107412.1"/>
    <property type="molecule type" value="Genomic_DNA"/>
</dbReference>
<proteinExistence type="predicted"/>
<feature type="region of interest" description="Disordered" evidence="1">
    <location>
        <begin position="330"/>
        <end position="457"/>
    </location>
</feature>
<organism evidence="4 5">
    <name type="scientific">Heterodera trifolii</name>
    <dbReference type="NCBI Taxonomy" id="157864"/>
    <lineage>
        <taxon>Eukaryota</taxon>
        <taxon>Metazoa</taxon>
        <taxon>Ecdysozoa</taxon>
        <taxon>Nematoda</taxon>
        <taxon>Chromadorea</taxon>
        <taxon>Rhabditida</taxon>
        <taxon>Tylenchina</taxon>
        <taxon>Tylenchomorpha</taxon>
        <taxon>Tylenchoidea</taxon>
        <taxon>Heteroderidae</taxon>
        <taxon>Heteroderinae</taxon>
        <taxon>Heterodera</taxon>
    </lineage>
</organism>
<keyword evidence="2" id="KW-0472">Membrane</keyword>
<dbReference type="AlphaFoldDB" id="A0ABD2KXL5"/>
<feature type="transmembrane region" description="Helical" evidence="2">
    <location>
        <begin position="305"/>
        <end position="326"/>
    </location>
</feature>
<feature type="compositionally biased region" description="Basic and acidic residues" evidence="1">
    <location>
        <begin position="330"/>
        <end position="342"/>
    </location>
</feature>
<feature type="signal peptide" evidence="3">
    <location>
        <begin position="1"/>
        <end position="21"/>
    </location>
</feature>
<protein>
    <submittedName>
        <fullName evidence="4">Uncharacterized protein</fullName>
    </submittedName>
</protein>
<evidence type="ECO:0000313" key="5">
    <source>
        <dbReference type="Proteomes" id="UP001620626"/>
    </source>
</evidence>
<reference evidence="4 5" key="1">
    <citation type="submission" date="2024-10" db="EMBL/GenBank/DDBJ databases">
        <authorList>
            <person name="Kim D."/>
        </authorList>
    </citation>
    <scope>NUCLEOTIDE SEQUENCE [LARGE SCALE GENOMIC DNA]</scope>
    <source>
        <strain evidence="4">BH-2024</strain>
    </source>
</reference>
<sequence>MVFLIWLLAFCLVVPIHFANAKVSPTGCPTSATDGIHLLYKNKTVVKPYNKDNASEIDGGDEDKIEIKQFLHELFVQYNTLAAILYKDEGEATAIDYSKIEAVLYHGDQKQKIYGQELYSTIEELVDGIKSIKITQTEKIAKNALLEGKEIVKIIEHFDIPTHNLLRKLHRSINDIIGIFNAGKIIQNAKLQNLKNAIVDTVKVLAKHMNISTNEIIQLDNNGPQIEPKNVLKELAQFWRHQKEQNGKNSKNSDEKRQYRQQNKRILKLIMDFTADGIDGLANLKMKKKSRGRRRRKRGGADKGFAIAFVVFLLGAFVIYCIVHYANKSKSNEDSTDAKSDIEAQIQPETREPPKRASRRPRSRSSSHSRERLRANLNHSSSRGDPDRNSVQWQLDVDHYSRNAAQETFEPPRDSNYHGDNERKGRKSRRENSQERKHRNNGRRRSGSRSRQNEESD</sequence>
<evidence type="ECO:0000256" key="3">
    <source>
        <dbReference type="SAM" id="SignalP"/>
    </source>
</evidence>
<keyword evidence="5" id="KW-1185">Reference proteome</keyword>
<evidence type="ECO:0000256" key="1">
    <source>
        <dbReference type="SAM" id="MobiDB-lite"/>
    </source>
</evidence>
<keyword evidence="2" id="KW-1133">Transmembrane helix</keyword>
<evidence type="ECO:0000313" key="4">
    <source>
        <dbReference type="EMBL" id="KAL3107412.1"/>
    </source>
</evidence>
<feature type="compositionally biased region" description="Basic and acidic residues" evidence="1">
    <location>
        <begin position="410"/>
        <end position="423"/>
    </location>
</feature>